<dbReference type="Gene3D" id="3.40.710.10">
    <property type="entry name" value="DD-peptidase/beta-lactamase superfamily"/>
    <property type="match status" value="1"/>
</dbReference>
<dbReference type="RefSeq" id="XP_016641939.1">
    <property type="nucleotide sequence ID" value="XM_016788358.1"/>
</dbReference>
<dbReference type="GeneID" id="27725262"/>
<evidence type="ECO:0000313" key="5">
    <source>
        <dbReference type="EMBL" id="KEZ42140.1"/>
    </source>
</evidence>
<dbReference type="SUPFAM" id="SSF56601">
    <property type="entry name" value="beta-lactamase/transpeptidase-like"/>
    <property type="match status" value="1"/>
</dbReference>
<dbReference type="InterPro" id="IPR012338">
    <property type="entry name" value="Beta-lactam/transpept-like"/>
</dbReference>
<feature type="signal peptide" evidence="2">
    <location>
        <begin position="1"/>
        <end position="19"/>
    </location>
</feature>
<proteinExistence type="inferred from homology"/>
<dbReference type="VEuPathDB" id="FungiDB:SAPIO_CDS6190"/>
<dbReference type="InterPro" id="IPR058664">
    <property type="entry name" value="ARB_00930-like_C"/>
</dbReference>
<dbReference type="EMBL" id="JOWA01000101">
    <property type="protein sequence ID" value="KEZ42140.1"/>
    <property type="molecule type" value="Genomic_DNA"/>
</dbReference>
<name>A0A084G478_PSEDA</name>
<evidence type="ECO:0000259" key="3">
    <source>
        <dbReference type="Pfam" id="PF00144"/>
    </source>
</evidence>
<dbReference type="OrthoDB" id="10250282at2759"/>
<evidence type="ECO:0000256" key="2">
    <source>
        <dbReference type="SAM" id="SignalP"/>
    </source>
</evidence>
<dbReference type="Pfam" id="PF26335">
    <property type="entry name" value="ARB_00930_C"/>
    <property type="match status" value="1"/>
</dbReference>
<feature type="domain" description="Beta-lactamase-related" evidence="3">
    <location>
        <begin position="94"/>
        <end position="255"/>
    </location>
</feature>
<dbReference type="InterPro" id="IPR001466">
    <property type="entry name" value="Beta-lactam-related"/>
</dbReference>
<keyword evidence="2" id="KW-0732">Signal</keyword>
<comment type="similarity">
    <text evidence="1">Belongs to the beta-lactamase family.</text>
</comment>
<dbReference type="AlphaFoldDB" id="A0A084G478"/>
<organism evidence="5 6">
    <name type="scientific">Pseudallescheria apiosperma</name>
    <name type="common">Scedosporium apiospermum</name>
    <dbReference type="NCBI Taxonomy" id="563466"/>
    <lineage>
        <taxon>Eukaryota</taxon>
        <taxon>Fungi</taxon>
        <taxon>Dikarya</taxon>
        <taxon>Ascomycota</taxon>
        <taxon>Pezizomycotina</taxon>
        <taxon>Sordariomycetes</taxon>
        <taxon>Hypocreomycetidae</taxon>
        <taxon>Microascales</taxon>
        <taxon>Microascaceae</taxon>
        <taxon>Scedosporium</taxon>
    </lineage>
</organism>
<evidence type="ECO:0000313" key="6">
    <source>
        <dbReference type="Proteomes" id="UP000028545"/>
    </source>
</evidence>
<accession>A0A084G478</accession>
<dbReference type="Proteomes" id="UP000028545">
    <property type="component" value="Unassembled WGS sequence"/>
</dbReference>
<evidence type="ECO:0000256" key="1">
    <source>
        <dbReference type="ARBA" id="ARBA00038473"/>
    </source>
</evidence>
<keyword evidence="6" id="KW-1185">Reference proteome</keyword>
<dbReference type="Pfam" id="PF00144">
    <property type="entry name" value="Beta-lactamase"/>
    <property type="match status" value="1"/>
</dbReference>
<dbReference type="HOGENOM" id="CLU_019706_2_0_1"/>
<gene>
    <name evidence="5" type="ORF">SAPIO_CDS6190</name>
</gene>
<dbReference type="PANTHER" id="PTHR22935:SF95">
    <property type="entry name" value="BETA-LACTAMASE-LIKE 1-RELATED"/>
    <property type="match status" value="1"/>
</dbReference>
<protein>
    <submittedName>
        <fullName evidence="5">Uncharacterized protein</fullName>
    </submittedName>
</protein>
<sequence>MARIFLSLISALFGTLAIASIDCRPNGPVVPRPTDLANSQVVTSALGDLTNLLQQAVDGDVKGSNLANSSFSVALISFSQQDAAIPIWEFHHLSPANVNGTKNLDRDSQYLIGSVSKVFTDLVLLKSGIDPDTPVREYLPSLEDGRISWRDITLKALGNNLAGTPAIYGFSEYYYIKEVFELLGFPPLNNSEFPECGVIGLNSDCDAQGLLRGLLDSYPVSLPAQSPVYSSLGYSLLAIALKEATGKNYTQLLDELDPSTSLSASHGKSSAPPNHPHVVDVYGKGGGSWGYLSQLNIIDEYGIAFVVLTAGAAEAMYPISDAVLATVVPAVDEAARQQAEKYTGLFSGEANGVVVNATVELDSDSIVIRSLYRDGHDMLAGIQEIFKYAYGDMLGLRVETPRLFPTGIEEVMEVAAEGCDSAISAIREDWRLTWSDFTLLQEPGLPAANLSTQTCLSWSGADWVHYGKQPLDRFVFVRDKKTGDLLGFEAPFLRSGLLQKVN</sequence>
<comment type="caution">
    <text evidence="5">The sequence shown here is derived from an EMBL/GenBank/DDBJ whole genome shotgun (WGS) entry which is preliminary data.</text>
</comment>
<dbReference type="InterPro" id="IPR051478">
    <property type="entry name" value="Beta-lactamase-like_AB/R"/>
</dbReference>
<dbReference type="OMA" id="AGWIFEN"/>
<evidence type="ECO:0000259" key="4">
    <source>
        <dbReference type="Pfam" id="PF26335"/>
    </source>
</evidence>
<dbReference type="KEGG" id="sapo:SAPIO_CDS6190"/>
<reference evidence="5 6" key="1">
    <citation type="journal article" date="2014" name="Genome Announc.">
        <title>Draft genome sequence of the pathogenic fungus Scedosporium apiospermum.</title>
        <authorList>
            <person name="Vandeputte P."/>
            <person name="Ghamrawi S."/>
            <person name="Rechenmann M."/>
            <person name="Iltis A."/>
            <person name="Giraud S."/>
            <person name="Fleury M."/>
            <person name="Thornton C."/>
            <person name="Delhaes L."/>
            <person name="Meyer W."/>
            <person name="Papon N."/>
            <person name="Bouchara J.P."/>
        </authorList>
    </citation>
    <scope>NUCLEOTIDE SEQUENCE [LARGE SCALE GENOMIC DNA]</scope>
    <source>
        <strain evidence="5 6">IHEM 14462</strain>
    </source>
</reference>
<dbReference type="PANTHER" id="PTHR22935">
    <property type="entry name" value="PENICILLIN-BINDING PROTEIN"/>
    <property type="match status" value="1"/>
</dbReference>
<feature type="domain" description="Beta-lactamase-like ARB-00930-like C-terminal" evidence="4">
    <location>
        <begin position="334"/>
        <end position="499"/>
    </location>
</feature>
<feature type="chain" id="PRO_5001775189" evidence="2">
    <location>
        <begin position="20"/>
        <end position="502"/>
    </location>
</feature>